<proteinExistence type="predicted"/>
<evidence type="ECO:0000313" key="2">
    <source>
        <dbReference type="Proteomes" id="UP000324222"/>
    </source>
</evidence>
<gene>
    <name evidence="1" type="ORF">E2C01_054851</name>
</gene>
<accession>A0A5B7GW39</accession>
<sequence>MASEDEKGVRDSGENLHLAWPRIARRLPIITCPAWNMDGRFFAPSALMCNYFGTLKFWRDSDEEREGKEWREGEKEGEVVESFTSGYAGPFNKSQSCQNLKIKRIKTVRVCVCL</sequence>
<reference evidence="1 2" key="1">
    <citation type="submission" date="2019-05" db="EMBL/GenBank/DDBJ databases">
        <title>Another draft genome of Portunus trituberculatus and its Hox gene families provides insights of decapod evolution.</title>
        <authorList>
            <person name="Jeong J.-H."/>
            <person name="Song I."/>
            <person name="Kim S."/>
            <person name="Choi T."/>
            <person name="Kim D."/>
            <person name="Ryu S."/>
            <person name="Kim W."/>
        </authorList>
    </citation>
    <scope>NUCLEOTIDE SEQUENCE [LARGE SCALE GENOMIC DNA]</scope>
    <source>
        <tissue evidence="1">Muscle</tissue>
    </source>
</reference>
<dbReference type="Proteomes" id="UP000324222">
    <property type="component" value="Unassembled WGS sequence"/>
</dbReference>
<protein>
    <submittedName>
        <fullName evidence="1">Uncharacterized protein</fullName>
    </submittedName>
</protein>
<comment type="caution">
    <text evidence="1">The sequence shown here is derived from an EMBL/GenBank/DDBJ whole genome shotgun (WGS) entry which is preliminary data.</text>
</comment>
<organism evidence="1 2">
    <name type="scientific">Portunus trituberculatus</name>
    <name type="common">Swimming crab</name>
    <name type="synonym">Neptunus trituberculatus</name>
    <dbReference type="NCBI Taxonomy" id="210409"/>
    <lineage>
        <taxon>Eukaryota</taxon>
        <taxon>Metazoa</taxon>
        <taxon>Ecdysozoa</taxon>
        <taxon>Arthropoda</taxon>
        <taxon>Crustacea</taxon>
        <taxon>Multicrustacea</taxon>
        <taxon>Malacostraca</taxon>
        <taxon>Eumalacostraca</taxon>
        <taxon>Eucarida</taxon>
        <taxon>Decapoda</taxon>
        <taxon>Pleocyemata</taxon>
        <taxon>Brachyura</taxon>
        <taxon>Eubrachyura</taxon>
        <taxon>Portunoidea</taxon>
        <taxon>Portunidae</taxon>
        <taxon>Portuninae</taxon>
        <taxon>Portunus</taxon>
    </lineage>
</organism>
<keyword evidence="2" id="KW-1185">Reference proteome</keyword>
<dbReference type="EMBL" id="VSRR010017913">
    <property type="protein sequence ID" value="MPC60794.1"/>
    <property type="molecule type" value="Genomic_DNA"/>
</dbReference>
<name>A0A5B7GW39_PORTR</name>
<dbReference type="AlphaFoldDB" id="A0A5B7GW39"/>
<evidence type="ECO:0000313" key="1">
    <source>
        <dbReference type="EMBL" id="MPC60794.1"/>
    </source>
</evidence>